<dbReference type="PANTHER" id="PTHR10201">
    <property type="entry name" value="MATRIX METALLOPROTEINASE"/>
    <property type="match status" value="1"/>
</dbReference>
<feature type="binding site" evidence="13">
    <location>
        <position position="282"/>
    </location>
    <ligand>
        <name>Zn(2+)</name>
        <dbReference type="ChEBI" id="CHEBI:29105"/>
        <label>2</label>
        <note>catalytic</note>
    </ligand>
</feature>
<evidence type="ECO:0000256" key="7">
    <source>
        <dbReference type="ARBA" id="ARBA00022801"/>
    </source>
</evidence>
<feature type="binding site" evidence="13">
    <location>
        <position position="248"/>
    </location>
    <ligand>
        <name>Zn(2+)</name>
        <dbReference type="ChEBI" id="CHEBI:29105"/>
        <label>1</label>
    </ligand>
</feature>
<evidence type="ECO:0000256" key="2">
    <source>
        <dbReference type="ARBA" id="ARBA00009614"/>
    </source>
</evidence>
<dbReference type="GO" id="GO:0008270">
    <property type="term" value="F:zinc ion binding"/>
    <property type="evidence" value="ECO:0007669"/>
    <property type="project" value="InterPro"/>
</dbReference>
<feature type="binding site" evidence="13">
    <location>
        <position position="253"/>
    </location>
    <ligand>
        <name>Ca(2+)</name>
        <dbReference type="ChEBI" id="CHEBI:29108"/>
        <label>3</label>
    </ligand>
</feature>
<keyword evidence="7" id="KW-0378">Hydrolase</keyword>
<keyword evidence="3" id="KW-0472">Membrane</keyword>
<evidence type="ECO:0000256" key="13">
    <source>
        <dbReference type="PIRSR" id="PIRSR621190-2"/>
    </source>
</evidence>
<evidence type="ECO:0000313" key="18">
    <source>
        <dbReference type="Proteomes" id="UP001168877"/>
    </source>
</evidence>
<dbReference type="EMBL" id="JAUESC010000383">
    <property type="protein sequence ID" value="KAK0584734.1"/>
    <property type="molecule type" value="Genomic_DNA"/>
</dbReference>
<gene>
    <name evidence="17" type="ORF">LWI29_017755</name>
</gene>
<feature type="chain" id="PRO_5041236893" description="Peptidase metallopeptidase domain-containing protein" evidence="15">
    <location>
        <begin position="28"/>
        <end position="436"/>
    </location>
</feature>
<organism evidence="17 18">
    <name type="scientific">Acer saccharum</name>
    <name type="common">Sugar maple</name>
    <dbReference type="NCBI Taxonomy" id="4024"/>
    <lineage>
        <taxon>Eukaryota</taxon>
        <taxon>Viridiplantae</taxon>
        <taxon>Streptophyta</taxon>
        <taxon>Embryophyta</taxon>
        <taxon>Tracheophyta</taxon>
        <taxon>Spermatophyta</taxon>
        <taxon>Magnoliopsida</taxon>
        <taxon>eudicotyledons</taxon>
        <taxon>Gunneridae</taxon>
        <taxon>Pentapetalae</taxon>
        <taxon>rosids</taxon>
        <taxon>malvids</taxon>
        <taxon>Sapindales</taxon>
        <taxon>Sapindaceae</taxon>
        <taxon>Hippocastanoideae</taxon>
        <taxon>Acereae</taxon>
        <taxon>Acer</taxon>
    </lineage>
</organism>
<evidence type="ECO:0000313" key="17">
    <source>
        <dbReference type="EMBL" id="KAK0584734.1"/>
    </source>
</evidence>
<evidence type="ECO:0000256" key="11">
    <source>
        <dbReference type="ARBA" id="ARBA00023180"/>
    </source>
</evidence>
<dbReference type="FunFam" id="3.40.390.10:FF:000018">
    <property type="entry name" value="Metalloendoproteinase 1"/>
    <property type="match status" value="1"/>
</dbReference>
<dbReference type="Proteomes" id="UP001168877">
    <property type="component" value="Unassembled WGS sequence"/>
</dbReference>
<dbReference type="Gene3D" id="3.40.390.10">
    <property type="entry name" value="Collagenase (Catalytic Domain)"/>
    <property type="match status" value="2"/>
</dbReference>
<dbReference type="GO" id="GO:0005886">
    <property type="term" value="C:plasma membrane"/>
    <property type="evidence" value="ECO:0007669"/>
    <property type="project" value="UniProtKB-SubCell"/>
</dbReference>
<dbReference type="SUPFAM" id="SSF55486">
    <property type="entry name" value="Metalloproteases ('zincins'), catalytic domain"/>
    <property type="match status" value="2"/>
</dbReference>
<dbReference type="SUPFAM" id="SSF47090">
    <property type="entry name" value="PGBD-like"/>
    <property type="match status" value="1"/>
</dbReference>
<dbReference type="GO" id="GO:0030574">
    <property type="term" value="P:collagen catabolic process"/>
    <property type="evidence" value="ECO:0007669"/>
    <property type="project" value="TreeGrafter"/>
</dbReference>
<feature type="binding site" evidence="13">
    <location>
        <position position="231"/>
    </location>
    <ligand>
        <name>Ca(2+)</name>
        <dbReference type="ChEBI" id="CHEBI:29108"/>
        <label>3</label>
    </ligand>
</feature>
<dbReference type="InterPro" id="IPR001818">
    <property type="entry name" value="Pept_M10_metallopeptidase"/>
</dbReference>
<evidence type="ECO:0000256" key="8">
    <source>
        <dbReference type="ARBA" id="ARBA00022833"/>
    </source>
</evidence>
<feature type="binding site" evidence="13">
    <location>
        <position position="238"/>
    </location>
    <ligand>
        <name>Zn(2+)</name>
        <dbReference type="ChEBI" id="CHEBI:29105"/>
        <label>1</label>
    </ligand>
</feature>
<protein>
    <recommendedName>
        <fullName evidence="16">Peptidase metallopeptidase domain-containing protein</fullName>
    </recommendedName>
</protein>
<keyword evidence="3" id="KW-0336">GPI-anchor</keyword>
<dbReference type="SMART" id="SM00235">
    <property type="entry name" value="ZnMc"/>
    <property type="match status" value="2"/>
</dbReference>
<feature type="binding site" description="in inhibited form" evidence="13">
    <location>
        <position position="119"/>
    </location>
    <ligand>
        <name>Zn(2+)</name>
        <dbReference type="ChEBI" id="CHEBI:29105"/>
        <label>2</label>
        <note>catalytic</note>
    </ligand>
</feature>
<feature type="binding site" evidence="13">
    <location>
        <position position="221"/>
    </location>
    <ligand>
        <name>Zn(2+)</name>
        <dbReference type="ChEBI" id="CHEBI:29105"/>
        <label>1</label>
    </ligand>
</feature>
<evidence type="ECO:0000256" key="1">
    <source>
        <dbReference type="ARBA" id="ARBA00004471"/>
    </source>
</evidence>
<feature type="binding site" evidence="13">
    <location>
        <position position="250"/>
    </location>
    <ligand>
        <name>Ca(2+)</name>
        <dbReference type="ChEBI" id="CHEBI:29108"/>
        <label>3</label>
    </ligand>
</feature>
<keyword evidence="10" id="KW-0865">Zymogen</keyword>
<name>A0AA39S3X1_ACESA</name>
<dbReference type="InterPro" id="IPR006026">
    <property type="entry name" value="Peptidase_Metallo"/>
</dbReference>
<feature type="binding site" evidence="13">
    <location>
        <position position="272"/>
    </location>
    <ligand>
        <name>Zn(2+)</name>
        <dbReference type="ChEBI" id="CHEBI:29105"/>
        <label>2</label>
        <note>catalytic</note>
    </ligand>
</feature>
<feature type="short sequence motif" description="Cysteine switch" evidence="14">
    <location>
        <begin position="117"/>
        <end position="151"/>
    </location>
</feature>
<feature type="binding site" evidence="13">
    <location>
        <position position="223"/>
    </location>
    <ligand>
        <name>Zn(2+)</name>
        <dbReference type="ChEBI" id="CHEBI:29105"/>
        <label>1</label>
    </ligand>
</feature>
<dbReference type="AlphaFoldDB" id="A0AA39S3X1"/>
<reference evidence="17" key="2">
    <citation type="submission" date="2023-06" db="EMBL/GenBank/DDBJ databases">
        <authorList>
            <person name="Swenson N.G."/>
            <person name="Wegrzyn J.L."/>
            <person name="Mcevoy S.L."/>
        </authorList>
    </citation>
    <scope>NUCLEOTIDE SEQUENCE</scope>
    <source>
        <strain evidence="17">NS2018</strain>
        <tissue evidence="17">Leaf</tissue>
    </source>
</reference>
<comment type="similarity">
    <text evidence="2">Belongs to the peptidase M10A family. Matrix metalloproteinases (MMPs) subfamily.</text>
</comment>
<keyword evidence="5 13" id="KW-0479">Metal-binding</keyword>
<keyword evidence="4" id="KW-0645">Protease</keyword>
<feature type="domain" description="Peptidase metallopeptidase" evidence="16">
    <location>
        <begin position="159"/>
        <end position="300"/>
    </location>
</feature>
<dbReference type="InterPro" id="IPR033739">
    <property type="entry name" value="M10A_MMP"/>
</dbReference>
<evidence type="ECO:0000256" key="4">
    <source>
        <dbReference type="ARBA" id="ARBA00022670"/>
    </source>
</evidence>
<dbReference type="GO" id="GO:0004222">
    <property type="term" value="F:metalloendopeptidase activity"/>
    <property type="evidence" value="ECO:0007669"/>
    <property type="project" value="InterPro"/>
</dbReference>
<feature type="domain" description="Peptidase metallopeptidase" evidence="16">
    <location>
        <begin position="301"/>
        <end position="436"/>
    </location>
</feature>
<dbReference type="InterPro" id="IPR036365">
    <property type="entry name" value="PGBD-like_sf"/>
</dbReference>
<evidence type="ECO:0000256" key="12">
    <source>
        <dbReference type="PIRSR" id="PIRSR621190-1"/>
    </source>
</evidence>
<keyword evidence="6 15" id="KW-0732">Signal</keyword>
<feature type="binding site" evidence="13">
    <location>
        <position position="230"/>
    </location>
    <ligand>
        <name>Ca(2+)</name>
        <dbReference type="ChEBI" id="CHEBI:29108"/>
        <label>3</label>
    </ligand>
</feature>
<dbReference type="Pfam" id="PF00413">
    <property type="entry name" value="Peptidase_M10"/>
    <property type="match status" value="1"/>
</dbReference>
<evidence type="ECO:0000256" key="9">
    <source>
        <dbReference type="ARBA" id="ARBA00023049"/>
    </source>
</evidence>
<evidence type="ECO:0000256" key="3">
    <source>
        <dbReference type="ARBA" id="ARBA00022622"/>
    </source>
</evidence>
<dbReference type="PRINTS" id="PR00138">
    <property type="entry name" value="MATRIXIN"/>
</dbReference>
<dbReference type="Pfam" id="PF01471">
    <property type="entry name" value="PG_binding_1"/>
    <property type="match status" value="1"/>
</dbReference>
<reference evidence="17" key="1">
    <citation type="journal article" date="2022" name="Plant J.">
        <title>Strategies of tolerance reflected in two North American maple genomes.</title>
        <authorList>
            <person name="McEvoy S.L."/>
            <person name="Sezen U.U."/>
            <person name="Trouern-Trend A."/>
            <person name="McMahon S.M."/>
            <person name="Schaberg P.G."/>
            <person name="Yang J."/>
            <person name="Wegrzyn J.L."/>
            <person name="Swenson N.G."/>
        </authorList>
    </citation>
    <scope>NUCLEOTIDE SEQUENCE</scope>
    <source>
        <strain evidence="17">NS2018</strain>
    </source>
</reference>
<evidence type="ECO:0000256" key="10">
    <source>
        <dbReference type="ARBA" id="ARBA00023145"/>
    </source>
</evidence>
<dbReference type="GO" id="GO:0006508">
    <property type="term" value="P:proteolysis"/>
    <property type="evidence" value="ECO:0007669"/>
    <property type="project" value="UniProtKB-KW"/>
</dbReference>
<keyword evidence="18" id="KW-1185">Reference proteome</keyword>
<dbReference type="InterPro" id="IPR021190">
    <property type="entry name" value="Pept_M10A"/>
</dbReference>
<keyword evidence="3" id="KW-0449">Lipoprotein</keyword>
<dbReference type="GO" id="GO:0098552">
    <property type="term" value="C:side of membrane"/>
    <property type="evidence" value="ECO:0007669"/>
    <property type="project" value="UniProtKB-KW"/>
</dbReference>
<dbReference type="PANTHER" id="PTHR10201:SF213">
    <property type="entry name" value="METALLOENDOPROTEINASE 2-MMP-LIKE"/>
    <property type="match status" value="1"/>
</dbReference>
<feature type="active site" evidence="12">
    <location>
        <position position="273"/>
    </location>
</feature>
<evidence type="ECO:0000256" key="6">
    <source>
        <dbReference type="ARBA" id="ARBA00022729"/>
    </source>
</evidence>
<dbReference type="GO" id="GO:0030198">
    <property type="term" value="P:extracellular matrix organization"/>
    <property type="evidence" value="ECO:0007669"/>
    <property type="project" value="TreeGrafter"/>
</dbReference>
<keyword evidence="13" id="KW-0106">Calcium</keyword>
<sequence>MASKSFSLFSFALLVLLSLLSAHSVSSADTKKKSPVEYLKHLQGCHKGDKVKGILQLKKYLEQFGYLNYKNSKNQTHENNDDFDELLESAIKTYQLNFHVNSTGVLDKKTLSKMAMPRCGVADIVNGTNCMKSGNKNHHHRNGSGSPFHTVSHYTFIPGNPRWPASQTHLTYSFLPGTRSDAINPVAKAFQTWQGNTHFRFTREQDLANSNIKIGFGRGDHGDGRSNAFDGPGQTIAHAFPPTDGSFHYDADEQWAVGATPNSFDLETVALHEIGHLLGLGHSEVEGAIMYPSISTGVTKGLHRDDIDAFQTWQGNTHFRFTREQDSANSNIKIGFGRGDHGDGRSNAFDGPGRTIAHAFPPTDGRFHYDADEQWAVGATPNSFDLETVALHEIGHLLGLGHSEVEGAIMYPSISTGVTKGLHRDDIDGIKALYQV</sequence>
<feature type="binding site" evidence="13">
    <location>
        <position position="253"/>
    </location>
    <ligand>
        <name>Ca(2+)</name>
        <dbReference type="ChEBI" id="CHEBI:29108"/>
        <label>1</label>
    </ligand>
</feature>
<keyword evidence="9" id="KW-0482">Metalloprotease</keyword>
<evidence type="ECO:0000256" key="5">
    <source>
        <dbReference type="ARBA" id="ARBA00022723"/>
    </source>
</evidence>
<evidence type="ECO:0000256" key="15">
    <source>
        <dbReference type="SAM" id="SignalP"/>
    </source>
</evidence>
<feature type="binding site" evidence="13">
    <location>
        <position position="290"/>
    </location>
    <ligand>
        <name>Zn(2+)</name>
        <dbReference type="ChEBI" id="CHEBI:29105"/>
        <label>2</label>
        <note>catalytic</note>
    </ligand>
</feature>
<keyword evidence="11" id="KW-0325">Glycoprotein</keyword>
<accession>A0AA39S3X1</accession>
<comment type="caution">
    <text evidence="17">The sequence shown here is derived from an EMBL/GenBank/DDBJ whole genome shotgun (WGS) entry which is preliminary data.</text>
</comment>
<dbReference type="InterPro" id="IPR002477">
    <property type="entry name" value="Peptidoglycan-bd-like"/>
</dbReference>
<comment type="cofactor">
    <cofactor evidence="13">
        <name>Ca(2+)</name>
        <dbReference type="ChEBI" id="CHEBI:29108"/>
    </cofactor>
    <text evidence="13">Can bind about 5 Ca(2+) ions per subunit.</text>
</comment>
<proteinExistence type="inferred from homology"/>
<evidence type="ECO:0000259" key="16">
    <source>
        <dbReference type="SMART" id="SM00235"/>
    </source>
</evidence>
<dbReference type="InterPro" id="IPR024079">
    <property type="entry name" value="MetalloPept_cat_dom_sf"/>
</dbReference>
<feature type="binding site" evidence="13">
    <location>
        <position position="276"/>
    </location>
    <ligand>
        <name>Zn(2+)</name>
        <dbReference type="ChEBI" id="CHEBI:29105"/>
        <label>2</label>
        <note>catalytic</note>
    </ligand>
</feature>
<dbReference type="GO" id="GO:0031012">
    <property type="term" value="C:extracellular matrix"/>
    <property type="evidence" value="ECO:0007669"/>
    <property type="project" value="InterPro"/>
</dbReference>
<feature type="signal peptide" evidence="15">
    <location>
        <begin position="1"/>
        <end position="27"/>
    </location>
</feature>
<dbReference type="CDD" id="cd04278">
    <property type="entry name" value="ZnMc_MMP"/>
    <property type="match status" value="2"/>
</dbReference>
<comment type="subcellular location">
    <subcellularLocation>
        <location evidence="1">Cell membrane</location>
        <topology evidence="1">Lipid-anchor</topology>
        <topology evidence="1">GPI-anchor</topology>
        <orientation evidence="1">Extracellular side</orientation>
    </subcellularLocation>
</comment>
<comment type="cofactor">
    <cofactor evidence="13">
        <name>Zn(2+)</name>
        <dbReference type="ChEBI" id="CHEBI:29105"/>
    </cofactor>
    <text evidence="13">Binds 2 Zn(2+) ions per subunit.</text>
</comment>
<keyword evidence="8 13" id="KW-0862">Zinc</keyword>
<evidence type="ECO:0000256" key="14">
    <source>
        <dbReference type="PIRSR" id="PIRSR621190-5"/>
    </source>
</evidence>